<keyword evidence="1" id="KW-1133">Transmembrane helix</keyword>
<sequence length="96" mass="11125">MKMIYAKITLCLIVTVMLLIGLMFLVLPIDYILGFTMFLHYFVNSLLPETHKVFNWVRAIFLCTLGVGCFVALTLDQFQALKEQKEIENNKGEKYD</sequence>
<protein>
    <submittedName>
        <fullName evidence="2">Uncharacterized protein</fullName>
    </submittedName>
</protein>
<evidence type="ECO:0000313" key="2">
    <source>
        <dbReference type="EMBL" id="GHB13037.1"/>
    </source>
</evidence>
<keyword evidence="3" id="KW-1185">Reference proteome</keyword>
<dbReference type="Proteomes" id="UP000646745">
    <property type="component" value="Unassembled WGS sequence"/>
</dbReference>
<name>A0ABQ3DWN6_9GAMM</name>
<organism evidence="2 3">
    <name type="scientific">Salinicola rhizosphaerae</name>
    <dbReference type="NCBI Taxonomy" id="1443141"/>
    <lineage>
        <taxon>Bacteria</taxon>
        <taxon>Pseudomonadati</taxon>
        <taxon>Pseudomonadota</taxon>
        <taxon>Gammaproteobacteria</taxon>
        <taxon>Oceanospirillales</taxon>
        <taxon>Halomonadaceae</taxon>
        <taxon>Salinicola</taxon>
    </lineage>
</organism>
<dbReference type="RefSeq" id="WP_189443442.1">
    <property type="nucleotide sequence ID" value="NZ_BMZI01000002.1"/>
</dbReference>
<evidence type="ECO:0000313" key="3">
    <source>
        <dbReference type="Proteomes" id="UP000646745"/>
    </source>
</evidence>
<feature type="transmembrane region" description="Helical" evidence="1">
    <location>
        <begin position="53"/>
        <end position="75"/>
    </location>
</feature>
<gene>
    <name evidence="2" type="ORF">GCM10009038_08880</name>
</gene>
<feature type="transmembrane region" description="Helical" evidence="1">
    <location>
        <begin position="12"/>
        <end position="33"/>
    </location>
</feature>
<keyword evidence="1" id="KW-0812">Transmembrane</keyword>
<reference evidence="3" key="1">
    <citation type="journal article" date="2019" name="Int. J. Syst. Evol. Microbiol.">
        <title>The Global Catalogue of Microorganisms (GCM) 10K type strain sequencing project: providing services to taxonomists for standard genome sequencing and annotation.</title>
        <authorList>
            <consortium name="The Broad Institute Genomics Platform"/>
            <consortium name="The Broad Institute Genome Sequencing Center for Infectious Disease"/>
            <person name="Wu L."/>
            <person name="Ma J."/>
        </authorList>
    </citation>
    <scope>NUCLEOTIDE SEQUENCE [LARGE SCALE GENOMIC DNA]</scope>
    <source>
        <strain evidence="3">KCTC 32998</strain>
    </source>
</reference>
<dbReference type="EMBL" id="BMZI01000002">
    <property type="protein sequence ID" value="GHB13037.1"/>
    <property type="molecule type" value="Genomic_DNA"/>
</dbReference>
<comment type="caution">
    <text evidence="2">The sequence shown here is derived from an EMBL/GenBank/DDBJ whole genome shotgun (WGS) entry which is preliminary data.</text>
</comment>
<evidence type="ECO:0000256" key="1">
    <source>
        <dbReference type="SAM" id="Phobius"/>
    </source>
</evidence>
<proteinExistence type="predicted"/>
<keyword evidence="1" id="KW-0472">Membrane</keyword>
<accession>A0ABQ3DWN6</accession>